<evidence type="ECO:0008006" key="5">
    <source>
        <dbReference type="Google" id="ProtNLM"/>
    </source>
</evidence>
<gene>
    <name evidence="3" type="ORF">A8709_17375</name>
</gene>
<feature type="region of interest" description="Disordered" evidence="1">
    <location>
        <begin position="40"/>
        <end position="62"/>
    </location>
</feature>
<dbReference type="Proteomes" id="UP000093309">
    <property type="component" value="Unassembled WGS sequence"/>
</dbReference>
<dbReference type="PROSITE" id="PS51257">
    <property type="entry name" value="PROKAR_LIPOPROTEIN"/>
    <property type="match status" value="1"/>
</dbReference>
<evidence type="ECO:0000313" key="3">
    <source>
        <dbReference type="EMBL" id="OCT13385.1"/>
    </source>
</evidence>
<evidence type="ECO:0000256" key="2">
    <source>
        <dbReference type="SAM" id="SignalP"/>
    </source>
</evidence>
<dbReference type="STRING" id="512399.A8709_17375"/>
<proteinExistence type="predicted"/>
<keyword evidence="2" id="KW-0732">Signal</keyword>
<protein>
    <recommendedName>
        <fullName evidence="5">Lipoprotein</fullName>
    </recommendedName>
</protein>
<evidence type="ECO:0000256" key="1">
    <source>
        <dbReference type="SAM" id="MobiDB-lite"/>
    </source>
</evidence>
<feature type="chain" id="PRO_5039317303" description="Lipoprotein" evidence="2">
    <location>
        <begin position="22"/>
        <end position="253"/>
    </location>
</feature>
<reference evidence="4" key="1">
    <citation type="submission" date="2016-05" db="EMBL/GenBank/DDBJ databases">
        <title>Paenibacillus oryzae. sp. nov., isolated from the rice root.</title>
        <authorList>
            <person name="Zhang J."/>
            <person name="Zhang X."/>
        </authorList>
    </citation>
    <scope>NUCLEOTIDE SEQUENCE [LARGE SCALE GENOMIC DNA]</scope>
    <source>
        <strain evidence="4">KCTC13222</strain>
    </source>
</reference>
<name>A0A1C0ZZ43_9BACL</name>
<feature type="compositionally biased region" description="Low complexity" evidence="1">
    <location>
        <begin position="46"/>
        <end position="58"/>
    </location>
</feature>
<feature type="signal peptide" evidence="2">
    <location>
        <begin position="1"/>
        <end position="21"/>
    </location>
</feature>
<organism evidence="3 4">
    <name type="scientific">Paenibacillus pectinilyticus</name>
    <dbReference type="NCBI Taxonomy" id="512399"/>
    <lineage>
        <taxon>Bacteria</taxon>
        <taxon>Bacillati</taxon>
        <taxon>Bacillota</taxon>
        <taxon>Bacilli</taxon>
        <taxon>Bacillales</taxon>
        <taxon>Paenibacillaceae</taxon>
        <taxon>Paenibacillus</taxon>
    </lineage>
</organism>
<comment type="caution">
    <text evidence="3">The sequence shown here is derived from an EMBL/GenBank/DDBJ whole genome shotgun (WGS) entry which is preliminary data.</text>
</comment>
<dbReference type="EMBL" id="LYPC01000022">
    <property type="protein sequence ID" value="OCT13385.1"/>
    <property type="molecule type" value="Genomic_DNA"/>
</dbReference>
<dbReference type="AlphaFoldDB" id="A0A1C0ZZ43"/>
<evidence type="ECO:0000313" key="4">
    <source>
        <dbReference type="Proteomes" id="UP000093309"/>
    </source>
</evidence>
<accession>A0A1C0ZZ43</accession>
<dbReference type="OrthoDB" id="2628816at2"/>
<sequence>MFKRKIFAPIGIVLILALSSACDNTTAKVAPSDLPSMTPSVAAITSPSSEGSPSAAAENVEKEDNSIRAIGTHIVGQLLVKPATKATVAPLGAPSCYGLETDFGWTGDYEVVWESKSDQIPEKVMALPLDFEIIQQAEEPIPMREFTIGETTIFAYTPRYTDCHALETYFFGVSDGKAFPVVFDMKQEQNRAYISQLPHRSFQVLNNELIVTGGYGAGDEFIEVYHFQYDSMKRVMVLKSTDQVKPNQVVFNS</sequence>
<dbReference type="RefSeq" id="WP_065853448.1">
    <property type="nucleotide sequence ID" value="NZ_LYPC01000022.1"/>
</dbReference>
<keyword evidence="4" id="KW-1185">Reference proteome</keyword>